<evidence type="ECO:0000313" key="11">
    <source>
        <dbReference type="Proteomes" id="UP000809789"/>
    </source>
</evidence>
<dbReference type="InterPro" id="IPR036612">
    <property type="entry name" value="KH_dom_type_1_sf"/>
</dbReference>
<dbReference type="SUPFAM" id="SSF50249">
    <property type="entry name" value="Nucleic acid-binding proteins"/>
    <property type="match status" value="1"/>
</dbReference>
<evidence type="ECO:0000256" key="6">
    <source>
        <dbReference type="ARBA" id="ARBA00023242"/>
    </source>
</evidence>
<dbReference type="Pfam" id="PF21266">
    <property type="entry name" value="S1_RRP4"/>
    <property type="match status" value="1"/>
</dbReference>
<dbReference type="GO" id="GO:0071038">
    <property type="term" value="P:TRAMP-dependent tRNA surveillance pathway"/>
    <property type="evidence" value="ECO:0007669"/>
    <property type="project" value="TreeGrafter"/>
</dbReference>
<keyword evidence="4" id="KW-0271">Exosome</keyword>
<evidence type="ECO:0000256" key="2">
    <source>
        <dbReference type="ARBA" id="ARBA00009155"/>
    </source>
</evidence>
<dbReference type="SUPFAM" id="SSF54791">
    <property type="entry name" value="Eukaryotic type KH-domain (KH-domain type I)"/>
    <property type="match status" value="1"/>
</dbReference>
<dbReference type="OrthoDB" id="1650at2759"/>
<dbReference type="PANTHER" id="PTHR21321:SF4">
    <property type="entry name" value="EXOSOME COMPLEX COMPONENT RRP4"/>
    <property type="match status" value="1"/>
</dbReference>
<dbReference type="FunFam" id="2.40.50.140:FF:000038">
    <property type="entry name" value="Exosome complex component RRP4"/>
    <property type="match status" value="1"/>
</dbReference>
<dbReference type="InterPro" id="IPR048565">
    <property type="entry name" value="S1_RRP4"/>
</dbReference>
<reference evidence="10" key="1">
    <citation type="submission" date="2021-07" db="EMBL/GenBank/DDBJ databases">
        <title>Elsinoe batatas strain:CRI-CJ2 Genome sequencing and assembly.</title>
        <authorList>
            <person name="Huang L."/>
        </authorList>
    </citation>
    <scope>NUCLEOTIDE SEQUENCE</scope>
    <source>
        <strain evidence="10">CRI-CJ2</strain>
    </source>
</reference>
<dbReference type="InterPro" id="IPR012340">
    <property type="entry name" value="NA-bd_OB-fold"/>
</dbReference>
<dbReference type="GO" id="GO:0071051">
    <property type="term" value="P:poly(A)-dependent snoRNA 3'-end processing"/>
    <property type="evidence" value="ECO:0007669"/>
    <property type="project" value="TreeGrafter"/>
</dbReference>
<dbReference type="Gene3D" id="2.40.50.140">
    <property type="entry name" value="Nucleic acid-binding proteins"/>
    <property type="match status" value="1"/>
</dbReference>
<dbReference type="Proteomes" id="UP000809789">
    <property type="component" value="Unassembled WGS sequence"/>
</dbReference>
<dbReference type="GO" id="GO:0034475">
    <property type="term" value="P:U4 snRNA 3'-end processing"/>
    <property type="evidence" value="ECO:0007669"/>
    <property type="project" value="TreeGrafter"/>
</dbReference>
<gene>
    <name evidence="10" type="ORF">KVT40_007136</name>
</gene>
<dbReference type="AlphaFoldDB" id="A0A8K0KY42"/>
<protein>
    <recommendedName>
        <fullName evidence="12">Exosome complex component N-terminal domain-containing protein</fullName>
    </recommendedName>
</protein>
<evidence type="ECO:0000259" key="8">
    <source>
        <dbReference type="Pfam" id="PF14382"/>
    </source>
</evidence>
<dbReference type="GO" id="GO:0003723">
    <property type="term" value="F:RNA binding"/>
    <property type="evidence" value="ECO:0007669"/>
    <property type="project" value="UniProtKB-KW"/>
</dbReference>
<feature type="domain" description="Exosome complex component N-terminal" evidence="8">
    <location>
        <begin position="40"/>
        <end position="59"/>
    </location>
</feature>
<keyword evidence="6" id="KW-0539">Nucleus</keyword>
<comment type="caution">
    <text evidence="10">The sequence shown here is derived from an EMBL/GenBank/DDBJ whole genome shotgun (WGS) entry which is preliminary data.</text>
</comment>
<dbReference type="Pfam" id="PF14382">
    <property type="entry name" value="ECR1_N"/>
    <property type="match status" value="1"/>
</dbReference>
<keyword evidence="5" id="KW-0694">RNA-binding</keyword>
<evidence type="ECO:0000256" key="5">
    <source>
        <dbReference type="ARBA" id="ARBA00022884"/>
    </source>
</evidence>
<evidence type="ECO:0000256" key="3">
    <source>
        <dbReference type="ARBA" id="ARBA00022552"/>
    </source>
</evidence>
<evidence type="ECO:0000313" key="10">
    <source>
        <dbReference type="EMBL" id="KAG8625385.1"/>
    </source>
</evidence>
<organism evidence="10 11">
    <name type="scientific">Elsinoe batatas</name>
    <dbReference type="NCBI Taxonomy" id="2601811"/>
    <lineage>
        <taxon>Eukaryota</taxon>
        <taxon>Fungi</taxon>
        <taxon>Dikarya</taxon>
        <taxon>Ascomycota</taxon>
        <taxon>Pezizomycotina</taxon>
        <taxon>Dothideomycetes</taxon>
        <taxon>Dothideomycetidae</taxon>
        <taxon>Myriangiales</taxon>
        <taxon>Elsinoaceae</taxon>
        <taxon>Elsinoe</taxon>
    </lineage>
</organism>
<dbReference type="GO" id="GO:0000467">
    <property type="term" value="P:exonucleolytic trimming to generate mature 3'-end of 5.8S rRNA from tricistronic rRNA transcript (SSU-rRNA, 5.8S rRNA, LSU-rRNA)"/>
    <property type="evidence" value="ECO:0007669"/>
    <property type="project" value="TreeGrafter"/>
</dbReference>
<comment type="similarity">
    <text evidence="2">Belongs to the RRP4 family.</text>
</comment>
<evidence type="ECO:0000259" key="9">
    <source>
        <dbReference type="Pfam" id="PF21266"/>
    </source>
</evidence>
<name>A0A8K0KY42_9PEZI</name>
<dbReference type="GO" id="GO:0000177">
    <property type="term" value="C:cytoplasmic exosome (RNase complex)"/>
    <property type="evidence" value="ECO:0007669"/>
    <property type="project" value="TreeGrafter"/>
</dbReference>
<keyword evidence="3" id="KW-0698">rRNA processing</keyword>
<evidence type="ECO:0008006" key="12">
    <source>
        <dbReference type="Google" id="ProtNLM"/>
    </source>
</evidence>
<comment type="subcellular location">
    <subcellularLocation>
        <location evidence="1">Nucleus</location>
    </subcellularLocation>
</comment>
<proteinExistence type="inferred from homology"/>
<evidence type="ECO:0000256" key="7">
    <source>
        <dbReference type="SAM" id="MobiDB-lite"/>
    </source>
</evidence>
<dbReference type="GO" id="GO:0071035">
    <property type="term" value="P:nuclear polyadenylation-dependent rRNA catabolic process"/>
    <property type="evidence" value="ECO:0007669"/>
    <property type="project" value="TreeGrafter"/>
</dbReference>
<feature type="compositionally biased region" description="Low complexity" evidence="7">
    <location>
        <begin position="60"/>
        <end position="71"/>
    </location>
</feature>
<keyword evidence="11" id="KW-1185">Reference proteome</keyword>
<dbReference type="PANTHER" id="PTHR21321">
    <property type="entry name" value="PNAS-3 RELATED"/>
    <property type="match status" value="1"/>
</dbReference>
<evidence type="ECO:0000256" key="1">
    <source>
        <dbReference type="ARBA" id="ARBA00004123"/>
    </source>
</evidence>
<feature type="region of interest" description="Disordered" evidence="7">
    <location>
        <begin position="1"/>
        <end position="71"/>
    </location>
</feature>
<dbReference type="GO" id="GO:0000176">
    <property type="term" value="C:nuclear exosome (RNase complex)"/>
    <property type="evidence" value="ECO:0007669"/>
    <property type="project" value="TreeGrafter"/>
</dbReference>
<sequence>MPISILPPAAPTSFPARPSFPTSEMDLDTDLPLSTTHLLTPGQTLTTSPTFMRGHGTYLPSSSSSSSSSDPSSSADFSILSTLLGTPLRTNRLLSILPLHSPYVPEIGDLIIGRIVEVQSRRFKVDMRAPLLGNLPLSSINLPGGILRKRTAVDELNMRNFFEQGDVLVAEVQTLFGDGSAGLHTRSLRYGKLRNGVVVEVGGARGTGVKRGRRQVFELQTGQGEVQVVVGVNGVVHVGVKGAGQEGREGTGGVGERGEISEGGAVRGMYSCQNDEISAALRREIARVVGVVRALVEGDVRVEEEVIRRGYEAAVEVEAQEGEGGWLGGERGRVVVEMVVAGAG</sequence>
<feature type="compositionally biased region" description="Polar residues" evidence="7">
    <location>
        <begin position="32"/>
        <end position="50"/>
    </location>
</feature>
<dbReference type="GO" id="GO:0071028">
    <property type="term" value="P:nuclear mRNA surveillance"/>
    <property type="evidence" value="ECO:0007669"/>
    <property type="project" value="UniProtKB-ARBA"/>
</dbReference>
<dbReference type="Gene3D" id="2.40.50.100">
    <property type="match status" value="1"/>
</dbReference>
<evidence type="ECO:0000256" key="4">
    <source>
        <dbReference type="ARBA" id="ARBA00022835"/>
    </source>
</evidence>
<feature type="domain" description="RRP4 S1" evidence="9">
    <location>
        <begin position="103"/>
        <end position="173"/>
    </location>
</feature>
<dbReference type="GO" id="GO:0071034">
    <property type="term" value="P:CUT catabolic process"/>
    <property type="evidence" value="ECO:0007669"/>
    <property type="project" value="TreeGrafter"/>
</dbReference>
<dbReference type="CDD" id="cd05789">
    <property type="entry name" value="S1_Rrp4"/>
    <property type="match status" value="1"/>
</dbReference>
<dbReference type="InterPro" id="IPR025721">
    <property type="entry name" value="Exosome_cplx_N_dom"/>
</dbReference>
<dbReference type="EMBL" id="JAESVG020000008">
    <property type="protein sequence ID" value="KAG8625385.1"/>
    <property type="molecule type" value="Genomic_DNA"/>
</dbReference>
<accession>A0A8K0KY42</accession>
<dbReference type="InterPro" id="IPR026699">
    <property type="entry name" value="Exosome_RNA_bind1/RRP40/RRP4"/>
</dbReference>